<dbReference type="Proteomes" id="UP000642070">
    <property type="component" value="Unassembled WGS sequence"/>
</dbReference>
<dbReference type="RefSeq" id="WP_190252790.1">
    <property type="nucleotide sequence ID" value="NZ_BMPI01000028.1"/>
</dbReference>
<evidence type="ECO:0000313" key="2">
    <source>
        <dbReference type="Proteomes" id="UP000642070"/>
    </source>
</evidence>
<keyword evidence="2" id="KW-1185">Reference proteome</keyword>
<protein>
    <recommendedName>
        <fullName evidence="3">VOC domain-containing protein</fullName>
    </recommendedName>
</protein>
<reference evidence="1" key="1">
    <citation type="journal article" date="2014" name="Int. J. Syst. Evol. Microbiol.">
        <title>Complete genome sequence of Corynebacterium casei LMG S-19264T (=DSM 44701T), isolated from a smear-ripened cheese.</title>
        <authorList>
            <consortium name="US DOE Joint Genome Institute (JGI-PGF)"/>
            <person name="Walter F."/>
            <person name="Albersmeier A."/>
            <person name="Kalinowski J."/>
            <person name="Ruckert C."/>
        </authorList>
    </citation>
    <scope>NUCLEOTIDE SEQUENCE</scope>
    <source>
        <strain evidence="1">JCM 19831</strain>
    </source>
</reference>
<organism evidence="1 2">
    <name type="scientific">Dactylosporangium sucinum</name>
    <dbReference type="NCBI Taxonomy" id="1424081"/>
    <lineage>
        <taxon>Bacteria</taxon>
        <taxon>Bacillati</taxon>
        <taxon>Actinomycetota</taxon>
        <taxon>Actinomycetes</taxon>
        <taxon>Micromonosporales</taxon>
        <taxon>Micromonosporaceae</taxon>
        <taxon>Dactylosporangium</taxon>
    </lineage>
</organism>
<dbReference type="AlphaFoldDB" id="A0A917X098"/>
<reference evidence="1" key="2">
    <citation type="submission" date="2020-09" db="EMBL/GenBank/DDBJ databases">
        <authorList>
            <person name="Sun Q."/>
            <person name="Ohkuma M."/>
        </authorList>
    </citation>
    <scope>NUCLEOTIDE SEQUENCE</scope>
    <source>
        <strain evidence="1">JCM 19831</strain>
    </source>
</reference>
<name>A0A917X098_9ACTN</name>
<dbReference type="InterPro" id="IPR029068">
    <property type="entry name" value="Glyas_Bleomycin-R_OHBP_Dase"/>
</dbReference>
<evidence type="ECO:0008006" key="3">
    <source>
        <dbReference type="Google" id="ProtNLM"/>
    </source>
</evidence>
<gene>
    <name evidence="1" type="ORF">GCM10007977_054500</name>
</gene>
<dbReference type="SUPFAM" id="SSF54593">
    <property type="entry name" value="Glyoxalase/Bleomycin resistance protein/Dihydroxybiphenyl dioxygenase"/>
    <property type="match status" value="2"/>
</dbReference>
<dbReference type="EMBL" id="BMPI01000028">
    <property type="protein sequence ID" value="GGM45873.1"/>
    <property type="molecule type" value="Genomic_DNA"/>
</dbReference>
<sequence length="284" mass="30035">MPLGRVLEAVVACRDVQASVDFHTTAFDLDVIERTSDNALLGVAGVATGRLRLVPAPAAARVLPDPQVWDIGPRLLGMYSRDLAASIRGIDDAGGRARPSVTYPYGSAHLTECVALGTDGVWWTMPQAGAAHRPSPALERDPQRRHGELHTAVIVPADHDAAVDFFVRAGGLSVLFEGEMSGDPFDRMVGMPAEASLRLTFLVPKDQAPARLEIMSFRGVSAADESQRQLGLRRLIFAADDVEATRAALLGAGATAVDATWLRGPAGLEIALRPDEAATTASAA</sequence>
<comment type="caution">
    <text evidence="1">The sequence shown here is derived from an EMBL/GenBank/DDBJ whole genome shotgun (WGS) entry which is preliminary data.</text>
</comment>
<dbReference type="Gene3D" id="3.10.180.10">
    <property type="entry name" value="2,3-Dihydroxybiphenyl 1,2-Dioxygenase, domain 1"/>
    <property type="match status" value="2"/>
</dbReference>
<proteinExistence type="predicted"/>
<accession>A0A917X098</accession>
<evidence type="ECO:0000313" key="1">
    <source>
        <dbReference type="EMBL" id="GGM45873.1"/>
    </source>
</evidence>